<comment type="caution">
    <text evidence="3">The sequence shown here is derived from an EMBL/GenBank/DDBJ whole genome shotgun (WGS) entry which is preliminary data.</text>
</comment>
<dbReference type="InterPro" id="IPR001387">
    <property type="entry name" value="Cro/C1-type_HTH"/>
</dbReference>
<dbReference type="GO" id="GO:0003677">
    <property type="term" value="F:DNA binding"/>
    <property type="evidence" value="ECO:0007669"/>
    <property type="project" value="UniProtKB-KW"/>
</dbReference>
<dbReference type="PANTHER" id="PTHR46797">
    <property type="entry name" value="HTH-TYPE TRANSCRIPTIONAL REGULATOR"/>
    <property type="match status" value="1"/>
</dbReference>
<dbReference type="InterPro" id="IPR010982">
    <property type="entry name" value="Lambda_DNA-bd_dom_sf"/>
</dbReference>
<evidence type="ECO:0000259" key="2">
    <source>
        <dbReference type="PROSITE" id="PS50943"/>
    </source>
</evidence>
<organism evidence="3">
    <name type="scientific">bioreactor metagenome</name>
    <dbReference type="NCBI Taxonomy" id="1076179"/>
    <lineage>
        <taxon>unclassified sequences</taxon>
        <taxon>metagenomes</taxon>
        <taxon>ecological metagenomes</taxon>
    </lineage>
</organism>
<reference evidence="3" key="1">
    <citation type="submission" date="2019-08" db="EMBL/GenBank/DDBJ databases">
        <authorList>
            <person name="Kucharzyk K."/>
            <person name="Murdoch R.W."/>
            <person name="Higgins S."/>
            <person name="Loffler F."/>
        </authorList>
    </citation>
    <scope>NUCLEOTIDE SEQUENCE</scope>
</reference>
<dbReference type="SUPFAM" id="SSF47413">
    <property type="entry name" value="lambda repressor-like DNA-binding domains"/>
    <property type="match status" value="1"/>
</dbReference>
<accession>A0A645B9F5</accession>
<sequence>MSELGVFIKEKRALREFSIRKLAELAGISHTEVKRIEDGVRKQPSPQVLRAIAEALNVPYDDIMTAAGYIDTPANMIVAAKIKDADDLTDEEILKVEDYINYIKSQRK</sequence>
<feature type="domain" description="HTH cro/C1-type" evidence="2">
    <location>
        <begin position="8"/>
        <end position="63"/>
    </location>
</feature>
<dbReference type="CDD" id="cd00093">
    <property type="entry name" value="HTH_XRE"/>
    <property type="match status" value="1"/>
</dbReference>
<evidence type="ECO:0000313" key="3">
    <source>
        <dbReference type="EMBL" id="MPM61271.1"/>
    </source>
</evidence>
<proteinExistence type="predicted"/>
<dbReference type="EMBL" id="VSSQ01018250">
    <property type="protein sequence ID" value="MPM61271.1"/>
    <property type="molecule type" value="Genomic_DNA"/>
</dbReference>
<dbReference type="GO" id="GO:0005829">
    <property type="term" value="C:cytosol"/>
    <property type="evidence" value="ECO:0007669"/>
    <property type="project" value="TreeGrafter"/>
</dbReference>
<dbReference type="SMART" id="SM00530">
    <property type="entry name" value="HTH_XRE"/>
    <property type="match status" value="1"/>
</dbReference>
<evidence type="ECO:0000256" key="1">
    <source>
        <dbReference type="ARBA" id="ARBA00023125"/>
    </source>
</evidence>
<dbReference type="AlphaFoldDB" id="A0A645B9F5"/>
<dbReference type="Pfam" id="PF01381">
    <property type="entry name" value="HTH_3"/>
    <property type="match status" value="1"/>
</dbReference>
<dbReference type="PANTHER" id="PTHR46797:SF1">
    <property type="entry name" value="METHYLPHOSPHONATE SYNTHASE"/>
    <property type="match status" value="1"/>
</dbReference>
<protein>
    <submittedName>
        <fullName evidence="3">HTH-type transcriptional repressor RghR</fullName>
    </submittedName>
</protein>
<dbReference type="GO" id="GO:0003700">
    <property type="term" value="F:DNA-binding transcription factor activity"/>
    <property type="evidence" value="ECO:0007669"/>
    <property type="project" value="TreeGrafter"/>
</dbReference>
<dbReference type="Gene3D" id="1.10.260.40">
    <property type="entry name" value="lambda repressor-like DNA-binding domains"/>
    <property type="match status" value="1"/>
</dbReference>
<gene>
    <name evidence="3" type="primary">rghR</name>
    <name evidence="3" type="ORF">SDC9_108129</name>
</gene>
<dbReference type="PROSITE" id="PS50943">
    <property type="entry name" value="HTH_CROC1"/>
    <property type="match status" value="1"/>
</dbReference>
<name>A0A645B9F5_9ZZZZ</name>
<keyword evidence="1" id="KW-0238">DNA-binding</keyword>
<dbReference type="InterPro" id="IPR050807">
    <property type="entry name" value="TransReg_Diox_bact_type"/>
</dbReference>